<name>A0A563U617_9SPHI</name>
<protein>
    <submittedName>
        <fullName evidence="1">Uncharacterized protein</fullName>
    </submittedName>
</protein>
<keyword evidence="2" id="KW-1185">Reference proteome</keyword>
<evidence type="ECO:0000313" key="2">
    <source>
        <dbReference type="Proteomes" id="UP000318010"/>
    </source>
</evidence>
<dbReference type="AlphaFoldDB" id="A0A563U617"/>
<gene>
    <name evidence="1" type="ORF">FPZ42_06985</name>
</gene>
<reference evidence="1 2" key="1">
    <citation type="submission" date="2019-07" db="EMBL/GenBank/DDBJ databases">
        <authorList>
            <person name="Kim J."/>
        </authorList>
    </citation>
    <scope>NUCLEOTIDE SEQUENCE [LARGE SCALE GENOMIC DNA]</scope>
    <source>
        <strain evidence="1 2">MJ1a</strain>
    </source>
</reference>
<organism evidence="1 2">
    <name type="scientific">Mucilaginibacter achroorhodeus</name>
    <dbReference type="NCBI Taxonomy" id="2599294"/>
    <lineage>
        <taxon>Bacteria</taxon>
        <taxon>Pseudomonadati</taxon>
        <taxon>Bacteroidota</taxon>
        <taxon>Sphingobacteriia</taxon>
        <taxon>Sphingobacteriales</taxon>
        <taxon>Sphingobacteriaceae</taxon>
        <taxon>Mucilaginibacter</taxon>
    </lineage>
</organism>
<sequence>MELRDELQALRALIADRSAFLPGDLEKVTAAIQQNWMAAAFQDVSDECLRRYFSDHLKVLSSLSERCGKEGEDQIQEALLSLIDGLLDSRRSLLNENLFCPPAFIRREFARIGEHLKGWHCPLPSIPSDWLSVFLGSWDSLSLTFGQVRYLTVFIVGLGKARTEPETLCYLVTENFNHTGLFRSLTLTIKGDDLADLARLRSSLRAIPVRQGAAFDPSWCTLKEMIVGWLDEEIALRHEAPATLQEKLHLNTSVAHLACLLRLFYEEGFLFETSLTRIFRQVNGNIRTKKQSLISEGSLSKEFYATDQHTAGRVRDLLQRMLVRLNRKFFP</sequence>
<dbReference type="EMBL" id="VOEI01000002">
    <property type="protein sequence ID" value="TWR26775.1"/>
    <property type="molecule type" value="Genomic_DNA"/>
</dbReference>
<dbReference type="RefSeq" id="WP_146269780.1">
    <property type="nucleotide sequence ID" value="NZ_VOEI01000002.1"/>
</dbReference>
<proteinExistence type="predicted"/>
<comment type="caution">
    <text evidence="1">The sequence shown here is derived from an EMBL/GenBank/DDBJ whole genome shotgun (WGS) entry which is preliminary data.</text>
</comment>
<accession>A0A563U617</accession>
<evidence type="ECO:0000313" key="1">
    <source>
        <dbReference type="EMBL" id="TWR26775.1"/>
    </source>
</evidence>
<dbReference type="Proteomes" id="UP000318010">
    <property type="component" value="Unassembled WGS sequence"/>
</dbReference>
<dbReference type="OrthoDB" id="746557at2"/>